<dbReference type="Proteomes" id="UP000186698">
    <property type="component" value="Chromosome 2L"/>
</dbReference>
<organism evidence="2 3">
    <name type="scientific">Xenopus laevis</name>
    <name type="common">African clawed frog</name>
    <dbReference type="NCBI Taxonomy" id="8355"/>
    <lineage>
        <taxon>Eukaryota</taxon>
        <taxon>Metazoa</taxon>
        <taxon>Chordata</taxon>
        <taxon>Craniata</taxon>
        <taxon>Vertebrata</taxon>
        <taxon>Euteleostomi</taxon>
        <taxon>Amphibia</taxon>
        <taxon>Batrachia</taxon>
        <taxon>Anura</taxon>
        <taxon>Pipoidea</taxon>
        <taxon>Pipidae</taxon>
        <taxon>Xenopodinae</taxon>
        <taxon>Xenopus</taxon>
        <taxon>Xenopus</taxon>
    </lineage>
</organism>
<evidence type="ECO:0000259" key="1">
    <source>
        <dbReference type="PROSITE" id="PS50878"/>
    </source>
</evidence>
<dbReference type="GeneID" id="121400038"/>
<feature type="domain" description="Reverse transcriptase" evidence="1">
    <location>
        <begin position="1"/>
        <end position="120"/>
    </location>
</feature>
<keyword evidence="2" id="KW-1185">Reference proteome</keyword>
<name>A0A8J1M9L0_XENLA</name>
<sequence length="303" mass="35745">MDLLLQFLGWVLKKNYFLFEGKFYEQSQGTSMGSNVAPAYANLFMAHFEDTFVYNNLEFWPYTLMWLRYIDDLFFIWQGSESTLLMFAEYLNSRIPTIKFTLEYDKKQIHFLDVTVGLTEGKLTTDIYRKPTDRVTYLDPNSFHPPSTIRGLPYSQLLRVKRIVSEEANFDERSEEMLAHFSSRGYETDLLEDTKEKVKAIPRSTLLSKKTCKKSERLPFVTTYSRQSGFVKGVINRHWHLLQMDRKLEPWVAEPPMMAYKRASNLKDQLVHALSEPQRKQDLMGQYQLKIIPLYMDVNFCKI</sequence>
<dbReference type="Pfam" id="PF26215">
    <property type="entry name" value="HTH_animal"/>
    <property type="match status" value="1"/>
</dbReference>
<reference evidence="3" key="1">
    <citation type="submission" date="2025-08" db="UniProtKB">
        <authorList>
            <consortium name="RefSeq"/>
        </authorList>
    </citation>
    <scope>IDENTIFICATION</scope>
    <source>
        <strain evidence="3">J_2021</strain>
        <tissue evidence="3">Erythrocytes</tissue>
    </source>
</reference>
<dbReference type="KEGG" id="xla:121400038"/>
<gene>
    <name evidence="3" type="primary">LOC121400038</name>
</gene>
<dbReference type="InterPro" id="IPR000477">
    <property type="entry name" value="RT_dom"/>
</dbReference>
<dbReference type="InterPro" id="IPR058912">
    <property type="entry name" value="HTH_animal"/>
</dbReference>
<protein>
    <submittedName>
        <fullName evidence="3">Uncharacterized protein LOC121400038</fullName>
    </submittedName>
</protein>
<dbReference type="PROSITE" id="PS50878">
    <property type="entry name" value="RT_POL"/>
    <property type="match status" value="1"/>
</dbReference>
<proteinExistence type="predicted"/>
<evidence type="ECO:0000313" key="2">
    <source>
        <dbReference type="Proteomes" id="UP000186698"/>
    </source>
</evidence>
<dbReference type="PANTHER" id="PTHR21301:SF12">
    <property type="match status" value="1"/>
</dbReference>
<dbReference type="AlphaFoldDB" id="A0A8J1M9L0"/>
<dbReference type="RefSeq" id="XP_041438389.1">
    <property type="nucleotide sequence ID" value="XM_041582455.1"/>
</dbReference>
<evidence type="ECO:0000313" key="3">
    <source>
        <dbReference type="RefSeq" id="XP_041438389.1"/>
    </source>
</evidence>
<accession>A0A8J1M9L0</accession>
<dbReference type="PANTHER" id="PTHR21301">
    <property type="entry name" value="REVERSE TRANSCRIPTASE"/>
    <property type="match status" value="1"/>
</dbReference>
<dbReference type="OrthoDB" id="10025388at2759"/>